<gene>
    <name evidence="2" type="ORF">J4E96_15195</name>
</gene>
<dbReference type="RefSeq" id="WP_227422923.1">
    <property type="nucleotide sequence ID" value="NZ_CP071868.1"/>
</dbReference>
<evidence type="ECO:0000313" key="3">
    <source>
        <dbReference type="Proteomes" id="UP000663937"/>
    </source>
</evidence>
<keyword evidence="3" id="KW-1185">Reference proteome</keyword>
<keyword evidence="1" id="KW-0812">Transmembrane</keyword>
<feature type="transmembrane region" description="Helical" evidence="1">
    <location>
        <begin position="120"/>
        <end position="139"/>
    </location>
</feature>
<dbReference type="AlphaFoldDB" id="A0A8A4ZCT3"/>
<name>A0A8A4ZCT3_9MICO</name>
<accession>A0A8A4ZCT3</accession>
<sequence>MWTSSRSQAQQRTAWYVGTTTAVVVTVSGYALLARATSDGTAEGFLTGGLLIVALAALARWRSVRRSDRAGTAARLGGGQPDERDRRVLEASFAVVGLAALVATSFTSIAALLGADAESLLTALPLLLVAVLVAAFVVINRRT</sequence>
<proteinExistence type="predicted"/>
<feature type="transmembrane region" description="Helical" evidence="1">
    <location>
        <begin position="14"/>
        <end position="33"/>
    </location>
</feature>
<keyword evidence="1" id="KW-1133">Transmembrane helix</keyword>
<feature type="transmembrane region" description="Helical" evidence="1">
    <location>
        <begin position="45"/>
        <end position="61"/>
    </location>
</feature>
<feature type="transmembrane region" description="Helical" evidence="1">
    <location>
        <begin position="93"/>
        <end position="114"/>
    </location>
</feature>
<protein>
    <submittedName>
        <fullName evidence="2">Uncharacterized protein</fullName>
    </submittedName>
</protein>
<dbReference type="Proteomes" id="UP000663937">
    <property type="component" value="Chromosome"/>
</dbReference>
<dbReference type="EMBL" id="CP071868">
    <property type="protein sequence ID" value="QTE28683.1"/>
    <property type="molecule type" value="Genomic_DNA"/>
</dbReference>
<reference evidence="2" key="1">
    <citation type="submission" date="2021-03" db="EMBL/GenBank/DDBJ databases">
        <title>Pengzhenrongella sicca gen. nov., sp. nov., a new member of suborder Micrococcineae isolated from High-Arctic tundra soil.</title>
        <authorList>
            <person name="Peng F."/>
        </authorList>
    </citation>
    <scope>NUCLEOTIDE SEQUENCE</scope>
    <source>
        <strain evidence="2">LRZ-2</strain>
    </source>
</reference>
<keyword evidence="1" id="KW-0472">Membrane</keyword>
<organism evidence="2 3">
    <name type="scientific">Pengzhenrongella sicca</name>
    <dbReference type="NCBI Taxonomy" id="2819238"/>
    <lineage>
        <taxon>Bacteria</taxon>
        <taxon>Bacillati</taxon>
        <taxon>Actinomycetota</taxon>
        <taxon>Actinomycetes</taxon>
        <taxon>Micrococcales</taxon>
        <taxon>Pengzhenrongella</taxon>
    </lineage>
</organism>
<evidence type="ECO:0000313" key="2">
    <source>
        <dbReference type="EMBL" id="QTE28683.1"/>
    </source>
</evidence>
<dbReference type="KEGG" id="psic:J4E96_15195"/>
<evidence type="ECO:0000256" key="1">
    <source>
        <dbReference type="SAM" id="Phobius"/>
    </source>
</evidence>